<dbReference type="EMBL" id="BJWK01000003">
    <property type="protein sequence ID" value="GEM07365.1"/>
    <property type="molecule type" value="Genomic_DNA"/>
</dbReference>
<feature type="region of interest" description="Disordered" evidence="1">
    <location>
        <begin position="94"/>
        <end position="117"/>
    </location>
</feature>
<evidence type="ECO:0000256" key="1">
    <source>
        <dbReference type="SAM" id="MobiDB-lite"/>
    </source>
</evidence>
<protein>
    <submittedName>
        <fullName evidence="3">Peroxisomal membrane protein</fullName>
    </submittedName>
</protein>
<name>A0A511KBM1_RHOTO</name>
<feature type="compositionally biased region" description="Basic and acidic residues" evidence="1">
    <location>
        <begin position="737"/>
        <end position="748"/>
    </location>
</feature>
<feature type="transmembrane region" description="Helical" evidence="2">
    <location>
        <begin position="660"/>
        <end position="681"/>
    </location>
</feature>
<dbReference type="PANTHER" id="PTHR39214:SF1">
    <property type="entry name" value="MICROBODY (PEROXISOME) BIOGENESIS PROTEIN PEROXIN 8 (EUROFUNG)"/>
    <property type="match status" value="1"/>
</dbReference>
<evidence type="ECO:0000313" key="3">
    <source>
        <dbReference type="EMBL" id="GEM07365.1"/>
    </source>
</evidence>
<accession>A0A511KBM1</accession>
<feature type="region of interest" description="Disordered" evidence="1">
    <location>
        <begin position="737"/>
        <end position="775"/>
    </location>
</feature>
<dbReference type="InterPro" id="IPR055334">
    <property type="entry name" value="PEX8-like"/>
</dbReference>
<evidence type="ECO:0000256" key="2">
    <source>
        <dbReference type="SAM" id="Phobius"/>
    </source>
</evidence>
<organism evidence="3 4">
    <name type="scientific">Rhodotorula toruloides</name>
    <name type="common">Yeast</name>
    <name type="synonym">Rhodosporidium toruloides</name>
    <dbReference type="NCBI Taxonomy" id="5286"/>
    <lineage>
        <taxon>Eukaryota</taxon>
        <taxon>Fungi</taxon>
        <taxon>Dikarya</taxon>
        <taxon>Basidiomycota</taxon>
        <taxon>Pucciniomycotina</taxon>
        <taxon>Microbotryomycetes</taxon>
        <taxon>Sporidiobolales</taxon>
        <taxon>Sporidiobolaceae</taxon>
        <taxon>Rhodotorula</taxon>
    </lineage>
</organism>
<keyword evidence="2" id="KW-0472">Membrane</keyword>
<sequence>MAAQDPSLLLQDLLSPPSASLEPRQIARLVSYHLSTLPLAHPHLAFISLIARYTALSPAIWDSPDLSGWDKHQLVYEAVRQGVLLRLDAVARPPTDEPVASTSSGQRKERAKDGGGWSARRSVQTFVAELFTGLWADSSATTEEVEGVRPLVRLAMCSGALAALQEWKRRKEKLWVGGAGGLGRAEKETGRAWSEWVQRGGKAATNQALASLPAWLAAQTVPFVHPETLAADWPAASLLNYLADSFSAVFAGGYAFSTPSLSADLAETPDGLAWNTPSPSHTHVTALTQAPLFVSLGPLSRAIGRTLEATALTARSSDTSVAQLSLGAIHRLATILLSVACSLSDGWSATIWSDITDDSSLSPSTRSETAPWTLLKSLLFAQTLVYSSLLEVVTSSSASEAGEPTQVQRRLASDAVRALGKTYFVALKFGQGGFKAWRAVLAGLVEVVAAPSAVLSASGKKPLTQAETLVRSLQVSKGTGEGGRHVRAVERAEATFWLNTAEQVMGELGDYYVEEIVLRGCRPYLDDTTFRDTFEAAHSVMLAVFSKNKRCVADVAPWYITLLLKIYPSLLSPTQLRFAFSTTIGAVSYTDDALAWWCIEELLARLEALPVSTEGPVSTAEPVPPPSRDDIAKAADIPAASEGTAVTPLETRARTLPRGAYLLTLIALLPAVNLVLFSPLLSHIERLVRQEPVYSDGRDALVEATFEQLGARMDAVKRKEATEWWLRRGKGLVEGAPVREDADARELEASGAGGLQETEEKNLEAGQADTPAAKL</sequence>
<evidence type="ECO:0000313" key="4">
    <source>
        <dbReference type="Proteomes" id="UP000321518"/>
    </source>
</evidence>
<reference evidence="3 4" key="1">
    <citation type="submission" date="2019-07" db="EMBL/GenBank/DDBJ databases">
        <title>Rhodotorula toruloides NBRC10032 genome sequencing.</title>
        <authorList>
            <person name="Shida Y."/>
            <person name="Takaku H."/>
            <person name="Ogasawara W."/>
            <person name="Mori K."/>
        </authorList>
    </citation>
    <scope>NUCLEOTIDE SEQUENCE [LARGE SCALE GENOMIC DNA]</scope>
    <source>
        <strain evidence="3 4">NBRC10032</strain>
    </source>
</reference>
<dbReference type="PANTHER" id="PTHR39214">
    <property type="entry name" value="MICROBODY (PEROXISOME) BIOGENESIS PROTEIN PEROXIN 8 (EUROFUNG)"/>
    <property type="match status" value="1"/>
</dbReference>
<proteinExistence type="predicted"/>
<comment type="caution">
    <text evidence="3">The sequence shown here is derived from an EMBL/GenBank/DDBJ whole genome shotgun (WGS) entry which is preliminary data.</text>
</comment>
<dbReference type="OrthoDB" id="2357318at2759"/>
<keyword evidence="2" id="KW-0812">Transmembrane</keyword>
<gene>
    <name evidence="3" type="ORF">Rt10032_c03g1382</name>
</gene>
<dbReference type="Proteomes" id="UP000321518">
    <property type="component" value="Unassembled WGS sequence"/>
</dbReference>
<dbReference type="AlphaFoldDB" id="A0A511KBM1"/>
<keyword evidence="2" id="KW-1133">Transmembrane helix</keyword>